<organism evidence="10 11">
    <name type="scientific">Pseudosporangium ferrugineum</name>
    <dbReference type="NCBI Taxonomy" id="439699"/>
    <lineage>
        <taxon>Bacteria</taxon>
        <taxon>Bacillati</taxon>
        <taxon>Actinomycetota</taxon>
        <taxon>Actinomycetes</taxon>
        <taxon>Micromonosporales</taxon>
        <taxon>Micromonosporaceae</taxon>
        <taxon>Pseudosporangium</taxon>
    </lineage>
</organism>
<dbReference type="EC" id="3.6.4.13" evidence="1"/>
<evidence type="ECO:0000259" key="9">
    <source>
        <dbReference type="PROSITE" id="PS51194"/>
    </source>
</evidence>
<dbReference type="InterPro" id="IPR011545">
    <property type="entry name" value="DEAD/DEAH_box_helicase_dom"/>
</dbReference>
<evidence type="ECO:0000256" key="6">
    <source>
        <dbReference type="RuleBase" id="RU000492"/>
    </source>
</evidence>
<feature type="compositionally biased region" description="Basic and acidic residues" evidence="7">
    <location>
        <begin position="446"/>
        <end position="468"/>
    </location>
</feature>
<dbReference type="InterPro" id="IPR000629">
    <property type="entry name" value="RNA-helicase_DEAD-box_CS"/>
</dbReference>
<dbReference type="GO" id="GO:0009409">
    <property type="term" value="P:response to cold"/>
    <property type="evidence" value="ECO:0007669"/>
    <property type="project" value="TreeGrafter"/>
</dbReference>
<dbReference type="CDD" id="cd00268">
    <property type="entry name" value="DEADc"/>
    <property type="match status" value="1"/>
</dbReference>
<evidence type="ECO:0000256" key="7">
    <source>
        <dbReference type="SAM" id="MobiDB-lite"/>
    </source>
</evidence>
<gene>
    <name evidence="10" type="ORF">CLV70_117100</name>
</gene>
<dbReference type="SUPFAM" id="SSF52540">
    <property type="entry name" value="P-loop containing nucleoside triphosphate hydrolases"/>
    <property type="match status" value="1"/>
</dbReference>
<feature type="region of interest" description="Disordered" evidence="7">
    <location>
        <begin position="418"/>
        <end position="621"/>
    </location>
</feature>
<dbReference type="AlphaFoldDB" id="A0A2T0RMH2"/>
<dbReference type="OrthoDB" id="9805696at2"/>
<keyword evidence="5 6" id="KW-0067">ATP-binding</keyword>
<dbReference type="GO" id="GO:0005840">
    <property type="term" value="C:ribosome"/>
    <property type="evidence" value="ECO:0007669"/>
    <property type="project" value="TreeGrafter"/>
</dbReference>
<keyword evidence="2 6" id="KW-0547">Nucleotide-binding</keyword>
<dbReference type="InterPro" id="IPR027417">
    <property type="entry name" value="P-loop_NTPase"/>
</dbReference>
<evidence type="ECO:0000313" key="10">
    <source>
        <dbReference type="EMBL" id="PRY22396.1"/>
    </source>
</evidence>
<dbReference type="PROSITE" id="PS00039">
    <property type="entry name" value="DEAD_ATP_HELICASE"/>
    <property type="match status" value="1"/>
</dbReference>
<dbReference type="PANTHER" id="PTHR47963">
    <property type="entry name" value="DEAD-BOX ATP-DEPENDENT RNA HELICASE 47, MITOCHONDRIAL"/>
    <property type="match status" value="1"/>
</dbReference>
<dbReference type="Pfam" id="PF00270">
    <property type="entry name" value="DEAD"/>
    <property type="match status" value="1"/>
</dbReference>
<dbReference type="Proteomes" id="UP000239209">
    <property type="component" value="Unassembled WGS sequence"/>
</dbReference>
<comment type="caution">
    <text evidence="10">The sequence shown here is derived from an EMBL/GenBank/DDBJ whole genome shotgun (WGS) entry which is preliminary data.</text>
</comment>
<proteinExistence type="inferred from homology"/>
<dbReference type="GO" id="GO:0033592">
    <property type="term" value="F:RNA strand annealing activity"/>
    <property type="evidence" value="ECO:0007669"/>
    <property type="project" value="TreeGrafter"/>
</dbReference>
<dbReference type="Gene3D" id="3.40.50.300">
    <property type="entry name" value="P-loop containing nucleotide triphosphate hydrolases"/>
    <property type="match status" value="2"/>
</dbReference>
<sequence>MTDIPQTDTEPALVPALTRAPVRVDSPTFAELGVRAETVEALAAAGITRAFAIQEYALPIALRGTDLIGQAPTGTGKTLGFGLPILERVTAPSEGADGKPQALIVVPTRELGLQVARDLAAAGATRGVRVLPIYGGVAYEPQVEALKKGVEILVGTPGRLLDLSKQKQLKLGSIKALVLDEADRMLDLGFLEDVEKILAMLPDERQTMLFSATMPDPIVALSRRFLHHPVTIHAGHTADSGPSPLTKQVVYRTHPLNKLEMVARILQARERGLTMIFTRTKRAADRVAEDLDFRGFAVAAVHGDLGQGARERALRAFRTGKIDVLVATDVAARGLDVSGVTHVINYDCPEDPDTYTHRIGRTGRAGATGVAVTFVDWEDMPRWVLIDKSMGLGMPQPPETYHTSTALYSDLDIPAEVSGTLPTADRNRAGLSAEIEEDLGGRRRGSRESTRPRARGRSRDRDRDDRPAETTPAPTDETSDRPRRQRRRRRAGETLSGTDAAPATDIGEETGAATSPESTGPGVSAGATRTRSRSRSRSRAAGAAESGPVEPTASGAAAAPAEPAVSGAAAASAGSADSAGPAVSGDAAGDEGDRPRRRRRRGGRGTGDSDAPAAESGDAQE</sequence>
<dbReference type="InterPro" id="IPR001650">
    <property type="entry name" value="Helicase_C-like"/>
</dbReference>
<dbReference type="RefSeq" id="WP_106129952.1">
    <property type="nucleotide sequence ID" value="NZ_PVZG01000017.1"/>
</dbReference>
<feature type="domain" description="Helicase ATP-binding" evidence="8">
    <location>
        <begin position="58"/>
        <end position="232"/>
    </location>
</feature>
<keyword evidence="4 6" id="KW-0347">Helicase</keyword>
<feature type="domain" description="Helicase C-terminal" evidence="9">
    <location>
        <begin position="260"/>
        <end position="405"/>
    </location>
</feature>
<feature type="compositionally biased region" description="Low complexity" evidence="7">
    <location>
        <begin position="539"/>
        <end position="587"/>
    </location>
</feature>
<evidence type="ECO:0000256" key="1">
    <source>
        <dbReference type="ARBA" id="ARBA00012552"/>
    </source>
</evidence>
<dbReference type="PANTHER" id="PTHR47963:SF8">
    <property type="entry name" value="ATP-DEPENDENT RNA HELICASE DEAD"/>
    <property type="match status" value="1"/>
</dbReference>
<comment type="similarity">
    <text evidence="6">Belongs to the DEAD box helicase family.</text>
</comment>
<protein>
    <recommendedName>
        <fullName evidence="1">RNA helicase</fullName>
        <ecNumber evidence="1">3.6.4.13</ecNumber>
    </recommendedName>
</protein>
<evidence type="ECO:0000256" key="2">
    <source>
        <dbReference type="ARBA" id="ARBA00022741"/>
    </source>
</evidence>
<dbReference type="Pfam" id="PF00271">
    <property type="entry name" value="Helicase_C"/>
    <property type="match status" value="1"/>
</dbReference>
<dbReference type="PROSITE" id="PS51194">
    <property type="entry name" value="HELICASE_CTER"/>
    <property type="match status" value="1"/>
</dbReference>
<dbReference type="EMBL" id="PVZG01000017">
    <property type="protein sequence ID" value="PRY22396.1"/>
    <property type="molecule type" value="Genomic_DNA"/>
</dbReference>
<dbReference type="GO" id="GO:0005829">
    <property type="term" value="C:cytosol"/>
    <property type="evidence" value="ECO:0007669"/>
    <property type="project" value="TreeGrafter"/>
</dbReference>
<dbReference type="InterPro" id="IPR014001">
    <property type="entry name" value="Helicase_ATP-bd"/>
</dbReference>
<accession>A0A2T0RMH2</accession>
<evidence type="ECO:0000256" key="5">
    <source>
        <dbReference type="ARBA" id="ARBA00022840"/>
    </source>
</evidence>
<evidence type="ECO:0000259" key="8">
    <source>
        <dbReference type="PROSITE" id="PS51192"/>
    </source>
</evidence>
<dbReference type="InterPro" id="IPR044742">
    <property type="entry name" value="DEAD/DEAH_RhlB"/>
</dbReference>
<dbReference type="PROSITE" id="PS51192">
    <property type="entry name" value="HELICASE_ATP_BIND_1"/>
    <property type="match status" value="1"/>
</dbReference>
<dbReference type="GO" id="GO:0016787">
    <property type="term" value="F:hydrolase activity"/>
    <property type="evidence" value="ECO:0007669"/>
    <property type="project" value="UniProtKB-KW"/>
</dbReference>
<keyword evidence="3 6" id="KW-0378">Hydrolase</keyword>
<keyword evidence="11" id="KW-1185">Reference proteome</keyword>
<dbReference type="GO" id="GO:0003724">
    <property type="term" value="F:RNA helicase activity"/>
    <property type="evidence" value="ECO:0007669"/>
    <property type="project" value="UniProtKB-EC"/>
</dbReference>
<name>A0A2T0RMH2_9ACTN</name>
<dbReference type="InterPro" id="IPR050547">
    <property type="entry name" value="DEAD_box_RNA_helicases"/>
</dbReference>
<dbReference type="GO" id="GO:0005524">
    <property type="term" value="F:ATP binding"/>
    <property type="evidence" value="ECO:0007669"/>
    <property type="project" value="UniProtKB-KW"/>
</dbReference>
<evidence type="ECO:0000256" key="3">
    <source>
        <dbReference type="ARBA" id="ARBA00022801"/>
    </source>
</evidence>
<dbReference type="SMART" id="SM00487">
    <property type="entry name" value="DEXDc"/>
    <property type="match status" value="1"/>
</dbReference>
<dbReference type="SMART" id="SM00490">
    <property type="entry name" value="HELICc"/>
    <property type="match status" value="1"/>
</dbReference>
<reference evidence="10 11" key="1">
    <citation type="submission" date="2018-03" db="EMBL/GenBank/DDBJ databases">
        <title>Genomic Encyclopedia of Archaeal and Bacterial Type Strains, Phase II (KMG-II): from individual species to whole genera.</title>
        <authorList>
            <person name="Goeker M."/>
        </authorList>
    </citation>
    <scope>NUCLEOTIDE SEQUENCE [LARGE SCALE GENOMIC DNA]</scope>
    <source>
        <strain evidence="10 11">DSM 45348</strain>
    </source>
</reference>
<dbReference type="CDD" id="cd18787">
    <property type="entry name" value="SF2_C_DEAD"/>
    <property type="match status" value="1"/>
</dbReference>
<evidence type="ECO:0000313" key="11">
    <source>
        <dbReference type="Proteomes" id="UP000239209"/>
    </source>
</evidence>
<evidence type="ECO:0000256" key="4">
    <source>
        <dbReference type="ARBA" id="ARBA00022806"/>
    </source>
</evidence>